<feature type="domain" description="RNase H type-1" evidence="1">
    <location>
        <begin position="12"/>
        <end position="119"/>
    </location>
</feature>
<dbReference type="Gene3D" id="3.30.420.10">
    <property type="entry name" value="Ribonuclease H-like superfamily/Ribonuclease H"/>
    <property type="match status" value="1"/>
</dbReference>
<dbReference type="EMBL" id="JAAIUW010000009">
    <property type="protein sequence ID" value="KAF7815210.1"/>
    <property type="molecule type" value="Genomic_DNA"/>
</dbReference>
<dbReference type="PANTHER" id="PTHR47723">
    <property type="entry name" value="OS05G0353850 PROTEIN"/>
    <property type="match status" value="1"/>
</dbReference>
<dbReference type="OrthoDB" id="1436704at2759"/>
<keyword evidence="3" id="KW-1185">Reference proteome</keyword>
<protein>
    <submittedName>
        <fullName evidence="2">Putative ribonuclease H-like domain-containing protein</fullName>
    </submittedName>
</protein>
<organism evidence="2 3">
    <name type="scientific">Senna tora</name>
    <dbReference type="NCBI Taxonomy" id="362788"/>
    <lineage>
        <taxon>Eukaryota</taxon>
        <taxon>Viridiplantae</taxon>
        <taxon>Streptophyta</taxon>
        <taxon>Embryophyta</taxon>
        <taxon>Tracheophyta</taxon>
        <taxon>Spermatophyta</taxon>
        <taxon>Magnoliopsida</taxon>
        <taxon>eudicotyledons</taxon>
        <taxon>Gunneridae</taxon>
        <taxon>Pentapetalae</taxon>
        <taxon>rosids</taxon>
        <taxon>fabids</taxon>
        <taxon>Fabales</taxon>
        <taxon>Fabaceae</taxon>
        <taxon>Caesalpinioideae</taxon>
        <taxon>Cassia clade</taxon>
        <taxon>Senna</taxon>
    </lineage>
</organism>
<proteinExistence type="predicted"/>
<gene>
    <name evidence="2" type="ORF">G2W53_029179</name>
</gene>
<dbReference type="InterPro" id="IPR002156">
    <property type="entry name" value="RNaseH_domain"/>
</dbReference>
<dbReference type="AlphaFoldDB" id="A0A834W9E6"/>
<reference evidence="2" key="1">
    <citation type="submission" date="2020-09" db="EMBL/GenBank/DDBJ databases">
        <title>Genome-Enabled Discovery of Anthraquinone Biosynthesis in Senna tora.</title>
        <authorList>
            <person name="Kang S.-H."/>
            <person name="Pandey R.P."/>
            <person name="Lee C.-M."/>
            <person name="Sim J.-S."/>
            <person name="Jeong J.-T."/>
            <person name="Choi B.-S."/>
            <person name="Jung M."/>
            <person name="Ginzburg D."/>
            <person name="Zhao K."/>
            <person name="Won S.Y."/>
            <person name="Oh T.-J."/>
            <person name="Yu Y."/>
            <person name="Kim N.-H."/>
            <person name="Lee O.R."/>
            <person name="Lee T.-H."/>
            <person name="Bashyal P."/>
            <person name="Kim T.-S."/>
            <person name="Lee W.-H."/>
            <person name="Kawkins C."/>
            <person name="Kim C.-K."/>
            <person name="Kim J.S."/>
            <person name="Ahn B.O."/>
            <person name="Rhee S.Y."/>
            <person name="Sohng J.K."/>
        </authorList>
    </citation>
    <scope>NUCLEOTIDE SEQUENCE</scope>
    <source>
        <tissue evidence="2">Leaf</tissue>
    </source>
</reference>
<dbReference type="Pfam" id="PF13456">
    <property type="entry name" value="RVT_3"/>
    <property type="match status" value="1"/>
</dbReference>
<evidence type="ECO:0000313" key="3">
    <source>
        <dbReference type="Proteomes" id="UP000634136"/>
    </source>
</evidence>
<evidence type="ECO:0000259" key="1">
    <source>
        <dbReference type="Pfam" id="PF13456"/>
    </source>
</evidence>
<name>A0A834W9E6_9FABA</name>
<dbReference type="InterPro" id="IPR036397">
    <property type="entry name" value="RNaseH_sf"/>
</dbReference>
<dbReference type="InterPro" id="IPR053151">
    <property type="entry name" value="RNase_H-like"/>
</dbReference>
<comment type="caution">
    <text evidence="2">The sequence shown here is derived from an EMBL/GenBank/DDBJ whole genome shotgun (WGS) entry which is preliminary data.</text>
</comment>
<sequence>MDPPPPGWWKLNVDGTCQGSPKLIAGGGLIRDSHGNWIHGFTKFFGQGSSLLAELWAIYEGLTLAKSLHYEKLIVESDSLTAINLLSKLEVTLSAFSEVEFRHIFREGNVYADLLAKKALVDQGSLLLFDSIPSFLSSCFMADFSNTVFYRFVRASRPL</sequence>
<accession>A0A834W9E6</accession>
<dbReference type="PANTHER" id="PTHR47723:SF20">
    <property type="entry name" value="RNASE H TYPE-1 DOMAIN-CONTAINING PROTEIN"/>
    <property type="match status" value="1"/>
</dbReference>
<dbReference type="GO" id="GO:0003676">
    <property type="term" value="F:nucleic acid binding"/>
    <property type="evidence" value="ECO:0007669"/>
    <property type="project" value="InterPro"/>
</dbReference>
<dbReference type="GO" id="GO:0004523">
    <property type="term" value="F:RNA-DNA hybrid ribonuclease activity"/>
    <property type="evidence" value="ECO:0007669"/>
    <property type="project" value="InterPro"/>
</dbReference>
<dbReference type="CDD" id="cd06222">
    <property type="entry name" value="RNase_H_like"/>
    <property type="match status" value="1"/>
</dbReference>
<evidence type="ECO:0000313" key="2">
    <source>
        <dbReference type="EMBL" id="KAF7815210.1"/>
    </source>
</evidence>
<dbReference type="InterPro" id="IPR012337">
    <property type="entry name" value="RNaseH-like_sf"/>
</dbReference>
<dbReference type="InterPro" id="IPR044730">
    <property type="entry name" value="RNase_H-like_dom_plant"/>
</dbReference>
<dbReference type="SUPFAM" id="SSF53098">
    <property type="entry name" value="Ribonuclease H-like"/>
    <property type="match status" value="1"/>
</dbReference>
<dbReference type="Proteomes" id="UP000634136">
    <property type="component" value="Unassembled WGS sequence"/>
</dbReference>